<organism evidence="3 4">
    <name type="scientific">Trypanosoma conorhini</name>
    <dbReference type="NCBI Taxonomy" id="83891"/>
    <lineage>
        <taxon>Eukaryota</taxon>
        <taxon>Discoba</taxon>
        <taxon>Euglenozoa</taxon>
        <taxon>Kinetoplastea</taxon>
        <taxon>Metakinetoplastina</taxon>
        <taxon>Trypanosomatida</taxon>
        <taxon>Trypanosomatidae</taxon>
        <taxon>Trypanosoma</taxon>
    </lineage>
</organism>
<keyword evidence="1" id="KW-0547">Nucleotide-binding</keyword>
<accession>A0A422NBC1</accession>
<proteinExistence type="predicted"/>
<evidence type="ECO:0000313" key="3">
    <source>
        <dbReference type="EMBL" id="RNF02761.1"/>
    </source>
</evidence>
<dbReference type="RefSeq" id="XP_029224709.1">
    <property type="nucleotide sequence ID" value="XM_029375213.1"/>
</dbReference>
<evidence type="ECO:0000313" key="4">
    <source>
        <dbReference type="Proteomes" id="UP000284403"/>
    </source>
</evidence>
<dbReference type="GeneID" id="40321974"/>
<gene>
    <name evidence="3" type="ORF">Tco025E_08363</name>
</gene>
<evidence type="ECO:0000256" key="2">
    <source>
        <dbReference type="ARBA" id="ARBA00022840"/>
    </source>
</evidence>
<dbReference type="GO" id="GO:0005741">
    <property type="term" value="C:mitochondrial outer membrane"/>
    <property type="evidence" value="ECO:0007669"/>
    <property type="project" value="TreeGrafter"/>
</dbReference>
<dbReference type="GO" id="GO:0005524">
    <property type="term" value="F:ATP binding"/>
    <property type="evidence" value="ECO:0007669"/>
    <property type="project" value="UniProtKB-KW"/>
</dbReference>
<comment type="caution">
    <text evidence="3">The sequence shown here is derived from an EMBL/GenBank/DDBJ whole genome shotgun (WGS) entry which is preliminary data.</text>
</comment>
<dbReference type="InterPro" id="IPR027417">
    <property type="entry name" value="P-loop_NTPase"/>
</dbReference>
<evidence type="ECO:0000256" key="1">
    <source>
        <dbReference type="ARBA" id="ARBA00022741"/>
    </source>
</evidence>
<keyword evidence="4" id="KW-1185">Reference proteome</keyword>
<dbReference type="Gene3D" id="3.40.50.300">
    <property type="entry name" value="P-loop containing nucleotide triphosphate hydrolases"/>
    <property type="match status" value="1"/>
</dbReference>
<sequence length="156" mass="17170">MAQVTAVSVRSTVLDALKCLGEYVAKQLKEIPISFWISLPALLYATRQLAYLYGFSKKEVIIGGRSVHMTCPEAAIAEGVIDPAKIKENFSQVGGLENAKSLLRDHVVWPFTHPELFAGNTLRSHPKGVLLYGRPGTGKHSWRVPWQRSLAAVLST</sequence>
<dbReference type="EMBL" id="MKKU01000756">
    <property type="protein sequence ID" value="RNF02761.1"/>
    <property type="molecule type" value="Genomic_DNA"/>
</dbReference>
<dbReference type="OrthoDB" id="10254455at2759"/>
<dbReference type="SUPFAM" id="SSF52540">
    <property type="entry name" value="P-loop containing nucleoside triphosphate hydrolases"/>
    <property type="match status" value="1"/>
</dbReference>
<dbReference type="PANTHER" id="PTHR45644:SF3">
    <property type="entry name" value="FI08533P-RELATED"/>
    <property type="match status" value="1"/>
</dbReference>
<reference evidence="3 4" key="1">
    <citation type="journal article" date="2018" name="BMC Genomics">
        <title>Genomic comparison of Trypanosoma conorhini and Trypanosoma rangeli to Trypanosoma cruzi strains of high and low virulence.</title>
        <authorList>
            <person name="Bradwell K.R."/>
            <person name="Koparde V.N."/>
            <person name="Matveyev A.V."/>
            <person name="Serrano M.G."/>
            <person name="Alves J.M."/>
            <person name="Parikh H."/>
            <person name="Huang B."/>
            <person name="Lee V."/>
            <person name="Espinosa-Alvarez O."/>
            <person name="Ortiz P.A."/>
            <person name="Costa-Martins A.G."/>
            <person name="Teixeira M.M."/>
            <person name="Buck G.A."/>
        </authorList>
    </citation>
    <scope>NUCLEOTIDE SEQUENCE [LARGE SCALE GENOMIC DNA]</scope>
    <source>
        <strain evidence="3 4">025E</strain>
    </source>
</reference>
<protein>
    <submittedName>
        <fullName evidence="3">ATPase family AAA domain-containing protein 1-B-like</fullName>
    </submittedName>
</protein>
<dbReference type="PANTHER" id="PTHR45644">
    <property type="entry name" value="AAA ATPASE, PUTATIVE (AFU_ORTHOLOGUE AFUA_2G12920)-RELATED-RELATED"/>
    <property type="match status" value="1"/>
</dbReference>
<dbReference type="AlphaFoldDB" id="A0A422NBC1"/>
<name>A0A422NBC1_9TRYP</name>
<dbReference type="Proteomes" id="UP000284403">
    <property type="component" value="Unassembled WGS sequence"/>
</dbReference>
<keyword evidence="2" id="KW-0067">ATP-binding</keyword>
<dbReference type="InterPro" id="IPR051701">
    <property type="entry name" value="Mito_OM_Translocase_MSP1"/>
</dbReference>